<dbReference type="InterPro" id="IPR050793">
    <property type="entry name" value="CMP-NeuNAc_synthase"/>
</dbReference>
<dbReference type="Proteomes" id="UP000001522">
    <property type="component" value="Chromosome"/>
</dbReference>
<proteinExistence type="predicted"/>
<dbReference type="PANTHER" id="PTHR21485">
    <property type="entry name" value="HAD SUPERFAMILY MEMBERS CMAS AND KDSC"/>
    <property type="match status" value="1"/>
</dbReference>
<keyword evidence="2" id="KW-1185">Reference proteome</keyword>
<dbReference type="RefSeq" id="WP_013022959.1">
    <property type="nucleotide sequence ID" value="NC_013949.1"/>
</dbReference>
<dbReference type="SUPFAM" id="SSF53448">
    <property type="entry name" value="Nucleotide-diphospho-sugar transferases"/>
    <property type="match status" value="1"/>
</dbReference>
<dbReference type="eggNOG" id="COG1083">
    <property type="taxonomic scope" value="Bacteria"/>
</dbReference>
<keyword evidence="1" id="KW-0808">Transferase</keyword>
<dbReference type="KEGG" id="hms:HMU06140"/>
<dbReference type="AlphaFoldDB" id="D3UHA3"/>
<keyword evidence="1" id="KW-0548">Nucleotidyltransferase</keyword>
<protein>
    <submittedName>
        <fullName evidence="1">Acylneuraminate cytidylyltransferase</fullName>
        <ecNumber evidence="1">2.7.7.43</ecNumber>
    </submittedName>
</protein>
<organism evidence="1 2">
    <name type="scientific">Helicobacter mustelae (strain ATCC 43772 / CCUG 25715 / CIP 103759 / LMG 18044 / NCTC 12198 / R85-136P)</name>
    <name type="common">Campylobacter mustelae</name>
    <dbReference type="NCBI Taxonomy" id="679897"/>
    <lineage>
        <taxon>Bacteria</taxon>
        <taxon>Pseudomonadati</taxon>
        <taxon>Campylobacterota</taxon>
        <taxon>Epsilonproteobacteria</taxon>
        <taxon>Campylobacterales</taxon>
        <taxon>Helicobacteraceae</taxon>
        <taxon>Helicobacter</taxon>
    </lineage>
</organism>
<dbReference type="GO" id="GO:0008781">
    <property type="term" value="F:N-acylneuraminate cytidylyltransferase activity"/>
    <property type="evidence" value="ECO:0007669"/>
    <property type="project" value="UniProtKB-EC"/>
</dbReference>
<dbReference type="CDD" id="cd02513">
    <property type="entry name" value="CMP-NeuAc_Synthase"/>
    <property type="match status" value="1"/>
</dbReference>
<dbReference type="STRING" id="679897.HMU06140"/>
<accession>D3UHA3</accession>
<name>D3UHA3_HELM1</name>
<dbReference type="Pfam" id="PF02348">
    <property type="entry name" value="CTP_transf_3"/>
    <property type="match status" value="1"/>
</dbReference>
<sequence>MGVIALIPARSGSKGVKDKNIRDFRGLPLLAHSIHAAKQSGICKEIFVCTDSKDYAYIAQKFGANVPFLRSMATAQDSSKTIECVLEALKNYQSLGKSFTTLILLQPTSPLRTAKHIEEAYALYLKHKKAVASVCEIKEHPIFMREMQNDALSPILKTNSTIPRQDLPKIYRINGAIYINPISMLSLETSFNDNPIGYVMEQKDSLDIDCIKDFEEKD</sequence>
<dbReference type="HOGENOM" id="CLU_042930_1_1_7"/>
<dbReference type="EC" id="2.7.7.43" evidence="1"/>
<dbReference type="InterPro" id="IPR003329">
    <property type="entry name" value="Cytidylyl_trans"/>
</dbReference>
<dbReference type="PANTHER" id="PTHR21485:SF6">
    <property type="entry name" value="N-ACYLNEURAMINATE CYTIDYLYLTRANSFERASE-RELATED"/>
    <property type="match status" value="1"/>
</dbReference>
<evidence type="ECO:0000313" key="1">
    <source>
        <dbReference type="EMBL" id="CBG39875.1"/>
    </source>
</evidence>
<dbReference type="EMBL" id="FN555004">
    <property type="protein sequence ID" value="CBG39875.1"/>
    <property type="molecule type" value="Genomic_DNA"/>
</dbReference>
<evidence type="ECO:0000313" key="2">
    <source>
        <dbReference type="Proteomes" id="UP000001522"/>
    </source>
</evidence>
<gene>
    <name evidence="1" type="primary">siaB</name>
    <name evidence="1" type="ordered locus">HMU06140</name>
</gene>
<dbReference type="InterPro" id="IPR029044">
    <property type="entry name" value="Nucleotide-diphossugar_trans"/>
</dbReference>
<dbReference type="Gene3D" id="3.90.550.10">
    <property type="entry name" value="Spore Coat Polysaccharide Biosynthesis Protein SpsA, Chain A"/>
    <property type="match status" value="1"/>
</dbReference>
<reference evidence="1 2" key="1">
    <citation type="journal article" date="2010" name="BMC Genomics">
        <title>Comparative genomics and proteomics of Helicobacter mustelae, an ulcerogenic and carcinogenic gastric pathogen.</title>
        <authorList>
            <person name="O'Toole P.W."/>
            <person name="Snelling W.J."/>
            <person name="Canchaya C."/>
            <person name="Forde B.M."/>
            <person name="Hardie K.R."/>
            <person name="Josenhans C."/>
            <person name="Graham R.L.J."/>
            <person name="McMullan G."/>
            <person name="Parkhill J."/>
            <person name="Belda E."/>
            <person name="Bentley S.D."/>
        </authorList>
    </citation>
    <scope>NUCLEOTIDE SEQUENCE [LARGE SCALE GENOMIC DNA]</scope>
    <source>
        <strain evidence="2">ATCC 43772 / LMG 18044 / NCTC 12198 / 12198</strain>
    </source>
</reference>